<dbReference type="EMBL" id="JBHSXX010000001">
    <property type="protein sequence ID" value="MFC6868023.1"/>
    <property type="molecule type" value="Genomic_DNA"/>
</dbReference>
<gene>
    <name evidence="1" type="ORF">ACFQGD_12810</name>
</gene>
<keyword evidence="2" id="KW-1185">Reference proteome</keyword>
<name>A0ABW2C0K3_9PSEU</name>
<accession>A0ABW2C0K3</accession>
<dbReference type="Proteomes" id="UP001596337">
    <property type="component" value="Unassembled WGS sequence"/>
</dbReference>
<dbReference type="SUPFAM" id="SSF56349">
    <property type="entry name" value="DNA breaking-rejoining enzymes"/>
    <property type="match status" value="1"/>
</dbReference>
<evidence type="ECO:0000313" key="1">
    <source>
        <dbReference type="EMBL" id="MFC6868023.1"/>
    </source>
</evidence>
<reference evidence="2" key="1">
    <citation type="journal article" date="2019" name="Int. J. Syst. Evol. Microbiol.">
        <title>The Global Catalogue of Microorganisms (GCM) 10K type strain sequencing project: providing services to taxonomists for standard genome sequencing and annotation.</title>
        <authorList>
            <consortium name="The Broad Institute Genomics Platform"/>
            <consortium name="The Broad Institute Genome Sequencing Center for Infectious Disease"/>
            <person name="Wu L."/>
            <person name="Ma J."/>
        </authorList>
    </citation>
    <scope>NUCLEOTIDE SEQUENCE [LARGE SCALE GENOMIC DNA]</scope>
    <source>
        <strain evidence="2">KCTC 32255</strain>
    </source>
</reference>
<organism evidence="1 2">
    <name type="scientific">Haloechinothrix salitolerans</name>
    <dbReference type="NCBI Taxonomy" id="926830"/>
    <lineage>
        <taxon>Bacteria</taxon>
        <taxon>Bacillati</taxon>
        <taxon>Actinomycetota</taxon>
        <taxon>Actinomycetes</taxon>
        <taxon>Pseudonocardiales</taxon>
        <taxon>Pseudonocardiaceae</taxon>
        <taxon>Haloechinothrix</taxon>
    </lineage>
</organism>
<protein>
    <recommendedName>
        <fullName evidence="3">Phage integrase family protein</fullName>
    </recommendedName>
</protein>
<dbReference type="InterPro" id="IPR011010">
    <property type="entry name" value="DNA_brk_join_enz"/>
</dbReference>
<dbReference type="RefSeq" id="WP_345393124.1">
    <property type="nucleotide sequence ID" value="NZ_BAABLA010000017.1"/>
</dbReference>
<proteinExistence type="predicted"/>
<evidence type="ECO:0008006" key="3">
    <source>
        <dbReference type="Google" id="ProtNLM"/>
    </source>
</evidence>
<evidence type="ECO:0000313" key="2">
    <source>
        <dbReference type="Proteomes" id="UP001596337"/>
    </source>
</evidence>
<sequence length="320" mass="36252">MPVVRHHGRIAEVLEQLGLLDDDRVPAFETWLLRKLEGITPGIRHDTEDWIRALHNGGPRTRPRGPNTVWHYLNAARPALLDWSNRYGHLREVTREDLLAVAGSLHGNKRRHTLCVLRSLFRHCKKKGVIFRNPTARIPVGPNQYHAILPLHDNDIVAATNAATTPAARLTVALAAIHAARTTDIGRLLMDDIDLGNRRLTIAGRTRPMDNLTHRALIDWLDERRARWPNTANPHLLINRVTAVRTCPVGRVWITKTFWGLEVTLDRLHTDRKLEEMLTHGPDPLHLTAVFGVSPGTAIRYATAARQLLDTPIERHDQRS</sequence>
<comment type="caution">
    <text evidence="1">The sequence shown here is derived from an EMBL/GenBank/DDBJ whole genome shotgun (WGS) entry which is preliminary data.</text>
</comment>